<dbReference type="PANTHER" id="PTHR21163:SF0">
    <property type="entry name" value="GH08205P-RELATED"/>
    <property type="match status" value="1"/>
</dbReference>
<organism evidence="1">
    <name type="scientific">Anopheles funestus</name>
    <name type="common">African malaria mosquito</name>
    <dbReference type="NCBI Taxonomy" id="62324"/>
    <lineage>
        <taxon>Eukaryota</taxon>
        <taxon>Metazoa</taxon>
        <taxon>Ecdysozoa</taxon>
        <taxon>Arthropoda</taxon>
        <taxon>Hexapoda</taxon>
        <taxon>Insecta</taxon>
        <taxon>Pterygota</taxon>
        <taxon>Neoptera</taxon>
        <taxon>Endopterygota</taxon>
        <taxon>Diptera</taxon>
        <taxon>Nematocera</taxon>
        <taxon>Culicoidea</taxon>
        <taxon>Culicidae</taxon>
        <taxon>Anophelinae</taxon>
        <taxon>Anopheles</taxon>
    </lineage>
</organism>
<dbReference type="VEuPathDB" id="VectorBase:AFUN003132"/>
<dbReference type="AlphaFoldDB" id="A0A182RAB8"/>
<accession>A0A182RAB8</accession>
<dbReference type="VEuPathDB" id="VectorBase:AFUN2_013458"/>
<dbReference type="PANTHER" id="PTHR21163">
    <property type="entry name" value="PROTEIN G12"/>
    <property type="match status" value="1"/>
</dbReference>
<evidence type="ECO:0000313" key="1">
    <source>
        <dbReference type="EnsemblMetazoa" id="AFUN003132-PA"/>
    </source>
</evidence>
<protein>
    <submittedName>
        <fullName evidence="1">Uncharacterized protein</fullName>
    </submittedName>
</protein>
<dbReference type="EnsemblMetazoa" id="AFUN003132-RA">
    <property type="protein sequence ID" value="AFUN003132-PA"/>
    <property type="gene ID" value="AFUN003132"/>
</dbReference>
<name>A0A182RAB8_ANOFN</name>
<dbReference type="Pfam" id="PF06757">
    <property type="entry name" value="Ins_allergen_rp"/>
    <property type="match status" value="1"/>
</dbReference>
<reference evidence="1" key="1">
    <citation type="submission" date="2020-05" db="UniProtKB">
        <authorList>
            <consortium name="EnsemblMetazoa"/>
        </authorList>
    </citation>
    <scope>IDENTIFICATION</scope>
    <source>
        <strain evidence="1">FUMOZ</strain>
    </source>
</reference>
<sequence length="171" mass="20505">MHLTNAYYLNDRDFQSMLEYLQSIEFSVVWDGFFSLPMVRDLGLYLTYEGVPFYDYVDLVAYFIGQSPVNNRMVQHPNKTQHRGLKAYVEELFGMLPWNEWNNLYEVKQANSEPFKAFVNKLRRANYIELKQFYQNTKELRSFVQVLRSHGLDVESYGQYIKNYFLWAETI</sequence>
<proteinExistence type="predicted"/>
<dbReference type="InterPro" id="IPR010629">
    <property type="entry name" value="Ins_allergen"/>
</dbReference>